<evidence type="ECO:0000313" key="10">
    <source>
        <dbReference type="Proteomes" id="UP000198983"/>
    </source>
</evidence>
<dbReference type="InterPro" id="IPR004103">
    <property type="entry name" value="Lyase_8_C"/>
</dbReference>
<feature type="active site" evidence="4">
    <location>
        <position position="278"/>
    </location>
</feature>
<keyword evidence="2" id="KW-0732">Signal</keyword>
<dbReference type="Gene3D" id="1.50.10.100">
    <property type="entry name" value="Chondroitin AC/alginate lyase"/>
    <property type="match status" value="1"/>
</dbReference>
<dbReference type="InterPro" id="IPR011013">
    <property type="entry name" value="Gal_mutarotase_sf_dom"/>
</dbReference>
<dbReference type="GO" id="GO:0016837">
    <property type="term" value="F:carbon-oxygen lyase activity, acting on polysaccharides"/>
    <property type="evidence" value="ECO:0007669"/>
    <property type="project" value="UniProtKB-ARBA"/>
</dbReference>
<feature type="domain" description="Polysaccharide lyase family 8 central" evidence="6">
    <location>
        <begin position="418"/>
        <end position="689"/>
    </location>
</feature>
<feature type="domain" description="Polysaccharide lyase 8 N-terminal alpha-helical" evidence="8">
    <location>
        <begin position="60"/>
        <end position="372"/>
    </location>
</feature>
<dbReference type="GO" id="GO:0030246">
    <property type="term" value="F:carbohydrate binding"/>
    <property type="evidence" value="ECO:0007669"/>
    <property type="project" value="InterPro"/>
</dbReference>
<dbReference type="InterPro" id="IPR008929">
    <property type="entry name" value="Chondroitin_lyas"/>
</dbReference>
<dbReference type="OrthoDB" id="6636047at2"/>
<dbReference type="Pfam" id="PF08124">
    <property type="entry name" value="Lyase_8_N"/>
    <property type="match status" value="1"/>
</dbReference>
<dbReference type="Gene3D" id="2.60.220.10">
    <property type="entry name" value="Polysaccharide lyase family 8-like, C-terminal"/>
    <property type="match status" value="1"/>
</dbReference>
<dbReference type="Gene3D" id="2.70.98.10">
    <property type="match status" value="1"/>
</dbReference>
<keyword evidence="10" id="KW-1185">Reference proteome</keyword>
<dbReference type="CDD" id="cd01083">
    <property type="entry name" value="GAG_Lyase"/>
    <property type="match status" value="1"/>
</dbReference>
<feature type="active site" evidence="4">
    <location>
        <position position="332"/>
    </location>
</feature>
<feature type="region of interest" description="Disordered" evidence="5">
    <location>
        <begin position="492"/>
        <end position="524"/>
    </location>
</feature>
<dbReference type="Pfam" id="PF02278">
    <property type="entry name" value="Lyase_8"/>
    <property type="match status" value="1"/>
</dbReference>
<evidence type="ECO:0000256" key="3">
    <source>
        <dbReference type="ARBA" id="ARBA00023239"/>
    </source>
</evidence>
<gene>
    <name evidence="9" type="ORF">SAMN04489717_3547</name>
</gene>
<evidence type="ECO:0000256" key="5">
    <source>
        <dbReference type="SAM" id="MobiDB-lite"/>
    </source>
</evidence>
<sequence length="868" mass="94245">MRRNAPRYGLMVVLLLSLLGLGIPPYSSGDGDGSSGPSGPSGPPGSSGPLDSFDTLRQRWKDSLDGGPDLDTGDQDIARRLNSVTRTARGLWKTMNTAPQTYVWSDLADVSTNGRAIDATYVRLRAMTLAYSTRGSPLHGDGTLRDDIVTALDWVNAHWYNDATVARGNWWEWYIGIPNRLKDITVMLYDDLSPARLHNYTAALDHFVPSDIEKWRGANATDVLVHQLVSGVLQKSGDRITRVRNLVPPLLDYTTSGAGFHEDGSYLDHVAVAYNLSYGKEYLNSLSNIVRLLSGSPWDLTAQDAGKFYATIRNGYEPLVYKGAGMDLVRGRAIGREIEQDHVAGHAVIANLATIATVAPPGQAGKLKAMIKSWVGADTYRNFYASGDPRISLFVMATVKEIMADPAVTPRPEPIGHFAYNTMDRTVHRARGFAFAIAKSSKRVQNYEQMNDENAKGWYTGDGMTYLYNDDLGQYSGNFWPTVDMTRLPGTTTEVRPRFRGNPEGHPQNGDGEGRPTNSWSGGSVLGDYGASGLHLRPVGGALGGSLSARKSWFMFDDEVVALGSDIKTTSPAGRRVETVVENRKLNADGTNQLTVDGEAEPTTPGWSRELTDFSWINLGGNHGPDSIGYYFPGGATVDGLRDTRTGSWSDLSANGSGGPAYTSHFMTLTMDHGVDPTAATYSYVLLPNRTPAQTREYAKNPDIAVLANSAAVHAVRENTLGVTGYNFWTDRATTAGDMTSDKRASVMTREVAGDTFEIAVNDPTMENTGIIDLEIDRQALSVMSGDPRITVTRLSPTIRLAVDVDAARGKSFTAKFRLAPDPQHRPQDVGTAASSPSPSWRANCVRYSSAYSPPAASNRSCVPRSRT</sequence>
<dbReference type="GO" id="GO:0005576">
    <property type="term" value="C:extracellular region"/>
    <property type="evidence" value="ECO:0007669"/>
    <property type="project" value="InterPro"/>
</dbReference>
<dbReference type="InterPro" id="IPR011071">
    <property type="entry name" value="Lyase_8-like_C"/>
</dbReference>
<organism evidence="9 10">
    <name type="scientific">Actinopolymorpha singaporensis</name>
    <dbReference type="NCBI Taxonomy" id="117157"/>
    <lineage>
        <taxon>Bacteria</taxon>
        <taxon>Bacillati</taxon>
        <taxon>Actinomycetota</taxon>
        <taxon>Actinomycetes</taxon>
        <taxon>Propionibacteriales</taxon>
        <taxon>Actinopolymorphaceae</taxon>
        <taxon>Actinopolymorpha</taxon>
    </lineage>
</organism>
<dbReference type="SUPFAM" id="SSF49863">
    <property type="entry name" value="Hyaluronate lyase-like, C-terminal domain"/>
    <property type="match status" value="1"/>
</dbReference>
<dbReference type="EMBL" id="LT629732">
    <property type="protein sequence ID" value="SDS69346.1"/>
    <property type="molecule type" value="Genomic_DNA"/>
</dbReference>
<evidence type="ECO:0000256" key="1">
    <source>
        <dbReference type="ARBA" id="ARBA00006699"/>
    </source>
</evidence>
<accession>A0A1H1UAR0</accession>
<dbReference type="InterPro" id="IPR012970">
    <property type="entry name" value="Lyase_8_alpha_N"/>
</dbReference>
<feature type="region of interest" description="Disordered" evidence="5">
    <location>
        <begin position="27"/>
        <end position="53"/>
    </location>
</feature>
<feature type="active site" evidence="4">
    <location>
        <position position="269"/>
    </location>
</feature>
<feature type="region of interest" description="Disordered" evidence="5">
    <location>
        <begin position="820"/>
        <end position="841"/>
    </location>
</feature>
<evidence type="ECO:0000259" key="7">
    <source>
        <dbReference type="Pfam" id="PF02884"/>
    </source>
</evidence>
<evidence type="ECO:0000259" key="6">
    <source>
        <dbReference type="Pfam" id="PF02278"/>
    </source>
</evidence>
<dbReference type="InterPro" id="IPR014718">
    <property type="entry name" value="GH-type_carb-bd"/>
</dbReference>
<protein>
    <submittedName>
        <fullName evidence="9">Hyaluronate lyase</fullName>
    </submittedName>
</protein>
<evidence type="ECO:0000256" key="2">
    <source>
        <dbReference type="ARBA" id="ARBA00022729"/>
    </source>
</evidence>
<dbReference type="Pfam" id="PF02884">
    <property type="entry name" value="Lyase_8_C"/>
    <property type="match status" value="1"/>
</dbReference>
<comment type="similarity">
    <text evidence="1">Belongs to the polysaccharide lyase 8 family.</text>
</comment>
<proteinExistence type="inferred from homology"/>
<evidence type="ECO:0000313" key="9">
    <source>
        <dbReference type="EMBL" id="SDS69346.1"/>
    </source>
</evidence>
<dbReference type="PANTHER" id="PTHR38481">
    <property type="entry name" value="HYALURONATE LYASE"/>
    <property type="match status" value="1"/>
</dbReference>
<dbReference type="SUPFAM" id="SSF48230">
    <property type="entry name" value="Chondroitin AC/alginate lyase"/>
    <property type="match status" value="1"/>
</dbReference>
<dbReference type="SUPFAM" id="SSF74650">
    <property type="entry name" value="Galactose mutarotase-like"/>
    <property type="match status" value="1"/>
</dbReference>
<reference evidence="9 10" key="1">
    <citation type="submission" date="2016-10" db="EMBL/GenBank/DDBJ databases">
        <authorList>
            <person name="de Groot N.N."/>
        </authorList>
    </citation>
    <scope>NUCLEOTIDE SEQUENCE [LARGE SCALE GENOMIC DNA]</scope>
    <source>
        <strain evidence="9 10">DSM 22024</strain>
    </source>
</reference>
<dbReference type="InterPro" id="IPR038970">
    <property type="entry name" value="Lyase_8"/>
</dbReference>
<dbReference type="InterPro" id="IPR003159">
    <property type="entry name" value="Lyase_8_central_dom"/>
</dbReference>
<feature type="domain" description="Polysaccharide lyase family 8 C-terminal" evidence="7">
    <location>
        <begin position="706"/>
        <end position="771"/>
    </location>
</feature>
<evidence type="ECO:0000256" key="4">
    <source>
        <dbReference type="PIRSR" id="PIRSR638970-1"/>
    </source>
</evidence>
<dbReference type="PANTHER" id="PTHR38481:SF1">
    <property type="entry name" value="HYALURONATE LYASE"/>
    <property type="match status" value="1"/>
</dbReference>
<dbReference type="Proteomes" id="UP000198983">
    <property type="component" value="Chromosome I"/>
</dbReference>
<keyword evidence="3 9" id="KW-0456">Lyase</keyword>
<dbReference type="STRING" id="117157.SAMN04489717_3547"/>
<dbReference type="GO" id="GO:0005975">
    <property type="term" value="P:carbohydrate metabolic process"/>
    <property type="evidence" value="ECO:0007669"/>
    <property type="project" value="InterPro"/>
</dbReference>
<evidence type="ECO:0000259" key="8">
    <source>
        <dbReference type="Pfam" id="PF08124"/>
    </source>
</evidence>
<dbReference type="AlphaFoldDB" id="A0A1H1UAR0"/>
<name>A0A1H1UAR0_9ACTN</name>